<proteinExistence type="predicted"/>
<dbReference type="InterPro" id="IPR027417">
    <property type="entry name" value="P-loop_NTPase"/>
</dbReference>
<name>A0A9X2DVB2_9MICO</name>
<gene>
    <name evidence="2" type="ORF">NB037_01940</name>
</gene>
<comment type="caution">
    <text evidence="2">The sequence shown here is derived from an EMBL/GenBank/DDBJ whole genome shotgun (WGS) entry which is preliminary data.</text>
</comment>
<dbReference type="PANTHER" id="PTHR40396">
    <property type="entry name" value="ATPASE-LIKE PROTEIN"/>
    <property type="match status" value="1"/>
</dbReference>
<organism evidence="2 3">
    <name type="scientific">Rathayibacter rubneri</name>
    <dbReference type="NCBI Taxonomy" id="2950106"/>
    <lineage>
        <taxon>Bacteria</taxon>
        <taxon>Bacillati</taxon>
        <taxon>Actinomycetota</taxon>
        <taxon>Actinomycetes</taxon>
        <taxon>Micrococcales</taxon>
        <taxon>Microbacteriaceae</taxon>
        <taxon>Rathayibacter</taxon>
    </lineage>
</organism>
<evidence type="ECO:0000259" key="1">
    <source>
        <dbReference type="Pfam" id="PF13304"/>
    </source>
</evidence>
<evidence type="ECO:0000313" key="3">
    <source>
        <dbReference type="Proteomes" id="UP001155240"/>
    </source>
</evidence>
<dbReference type="EMBL" id="JAMRYM010000003">
    <property type="protein sequence ID" value="MCM6761169.1"/>
    <property type="molecule type" value="Genomic_DNA"/>
</dbReference>
<dbReference type="GO" id="GO:0016887">
    <property type="term" value="F:ATP hydrolysis activity"/>
    <property type="evidence" value="ECO:0007669"/>
    <property type="project" value="InterPro"/>
</dbReference>
<dbReference type="RefSeq" id="WP_251943144.1">
    <property type="nucleotide sequence ID" value="NZ_JAMRYM010000003.1"/>
</dbReference>
<dbReference type="SUPFAM" id="SSF52540">
    <property type="entry name" value="P-loop containing nucleoside triphosphate hydrolases"/>
    <property type="match status" value="1"/>
</dbReference>
<dbReference type="Proteomes" id="UP001155240">
    <property type="component" value="Unassembled WGS sequence"/>
</dbReference>
<dbReference type="Gene3D" id="3.40.50.300">
    <property type="entry name" value="P-loop containing nucleotide triphosphate hydrolases"/>
    <property type="match status" value="1"/>
</dbReference>
<keyword evidence="2" id="KW-0547">Nucleotide-binding</keyword>
<accession>A0A9X2DVB2</accession>
<dbReference type="Pfam" id="PF13304">
    <property type="entry name" value="AAA_21"/>
    <property type="match status" value="1"/>
</dbReference>
<dbReference type="GO" id="GO:0005524">
    <property type="term" value="F:ATP binding"/>
    <property type="evidence" value="ECO:0007669"/>
    <property type="project" value="UniProtKB-KW"/>
</dbReference>
<feature type="domain" description="ATPase AAA-type core" evidence="1">
    <location>
        <begin position="44"/>
        <end position="360"/>
    </location>
</feature>
<protein>
    <submittedName>
        <fullName evidence="2">ATP-binding protein</fullName>
    </submittedName>
</protein>
<sequence length="427" mass="47970">MLIDFAVSNFRSIRDRQNLSMLRGVRRKDDAKRQWLRADLAPVVAIFGANAAGKSSIVDAIRYVHSAVDDSYSRWSADGGIAREPFLLDQESRTRPTEFDVEFVAADGREYRYGFAVNDDRVVWEYLHLYRTRRKTVLFERDLNDFKFGDSFRGPAALLKETTRDNALFISAAAAARLEATEPAHAWLTEKLAVYAAMGYRAEHAIVKRKIQQDAAYRHKLLKFLGAADLGVQEIDVVREELDLEDRQRIRDYIDAQENPGMKYDELLSSFETEISLTHQGQGMVSALPFDAESDGTHALLSFASVAIRALDEGLVCVVDEIDTSLHPMLVAELVAVFADPRVNVNQAQLIFTTHDVSLLRSGTALERDAIWIVDKSSEGSSKLTSLVEYGLPRKEENLERGYLTGRYGGLPYLSIVNSLIQDRAKA</sequence>
<keyword evidence="2" id="KW-0067">ATP-binding</keyword>
<keyword evidence="3" id="KW-1185">Reference proteome</keyword>
<dbReference type="InterPro" id="IPR003959">
    <property type="entry name" value="ATPase_AAA_core"/>
</dbReference>
<dbReference type="PANTHER" id="PTHR40396:SF1">
    <property type="entry name" value="ATPASE AAA-TYPE CORE DOMAIN-CONTAINING PROTEIN"/>
    <property type="match status" value="1"/>
</dbReference>
<reference evidence="2" key="1">
    <citation type="submission" date="2022-06" db="EMBL/GenBank/DDBJ databases">
        <title>Whole genome shotgun sequencing (WGS) of Rathayibacter sp. ZW T2_19, isolated from stored onions (Allium cepa).</title>
        <authorList>
            <person name="Stoll D.A."/>
            <person name="Huch M."/>
        </authorList>
    </citation>
    <scope>NUCLEOTIDE SEQUENCE</scope>
    <source>
        <strain evidence="2">ZW T2_19</strain>
    </source>
</reference>
<evidence type="ECO:0000313" key="2">
    <source>
        <dbReference type="EMBL" id="MCM6761169.1"/>
    </source>
</evidence>
<dbReference type="AlphaFoldDB" id="A0A9X2DVB2"/>